<protein>
    <submittedName>
        <fullName evidence="1">Uncharacterized protein</fullName>
    </submittedName>
</protein>
<gene>
    <name evidence="1" type="primary">ORF32697</name>
</gene>
<evidence type="ECO:0000313" key="1">
    <source>
        <dbReference type="EMBL" id="CEK58321.1"/>
    </source>
</evidence>
<accession>A0A0B6YRA9</accession>
<dbReference type="AlphaFoldDB" id="A0A0B6YRA9"/>
<name>A0A0B6YRA9_9EUPU</name>
<dbReference type="EMBL" id="HACG01011456">
    <property type="protein sequence ID" value="CEK58321.1"/>
    <property type="molecule type" value="Transcribed_RNA"/>
</dbReference>
<reference evidence="1" key="1">
    <citation type="submission" date="2014-12" db="EMBL/GenBank/DDBJ databases">
        <title>Insight into the proteome of Arion vulgaris.</title>
        <authorList>
            <person name="Aradska J."/>
            <person name="Bulat T."/>
            <person name="Smidak R."/>
            <person name="Sarate P."/>
            <person name="Gangsoo J."/>
            <person name="Sialana F."/>
            <person name="Bilban M."/>
            <person name="Lubec G."/>
        </authorList>
    </citation>
    <scope>NUCLEOTIDE SEQUENCE</scope>
    <source>
        <tissue evidence="1">Skin</tissue>
    </source>
</reference>
<proteinExistence type="predicted"/>
<organism evidence="1">
    <name type="scientific">Arion vulgaris</name>
    <dbReference type="NCBI Taxonomy" id="1028688"/>
    <lineage>
        <taxon>Eukaryota</taxon>
        <taxon>Metazoa</taxon>
        <taxon>Spiralia</taxon>
        <taxon>Lophotrochozoa</taxon>
        <taxon>Mollusca</taxon>
        <taxon>Gastropoda</taxon>
        <taxon>Heterobranchia</taxon>
        <taxon>Euthyneura</taxon>
        <taxon>Panpulmonata</taxon>
        <taxon>Eupulmonata</taxon>
        <taxon>Stylommatophora</taxon>
        <taxon>Helicina</taxon>
        <taxon>Arionoidea</taxon>
        <taxon>Arionidae</taxon>
        <taxon>Arion</taxon>
    </lineage>
</organism>
<sequence>MISNIQLTSCNYCSKNAATHSDKAKCIWHIFFQVSYIHPSLLNVTCYDSKGEVVSQRSDPTSELETSCVVIVHIIYQRWKPSDLTDKKLPPENENGKSKKT</sequence>